<protein>
    <recommendedName>
        <fullName evidence="4">Phosphoadenosine phosphosulfate reductase</fullName>
    </recommendedName>
</protein>
<accession>A0ABT4TR76</accession>
<name>A0ABT4TR76_9ACTN</name>
<evidence type="ECO:0000313" key="3">
    <source>
        <dbReference type="Proteomes" id="UP001165685"/>
    </source>
</evidence>
<comment type="caution">
    <text evidence="2">The sequence shown here is derived from an EMBL/GenBank/DDBJ whole genome shotgun (WGS) entry which is preliminary data.</text>
</comment>
<evidence type="ECO:0000313" key="2">
    <source>
        <dbReference type="EMBL" id="MDA2807190.1"/>
    </source>
</evidence>
<gene>
    <name evidence="2" type="ORF">O4U47_21975</name>
</gene>
<dbReference type="Proteomes" id="UP001165685">
    <property type="component" value="Unassembled WGS sequence"/>
</dbReference>
<evidence type="ECO:0000256" key="1">
    <source>
        <dbReference type="SAM" id="MobiDB-lite"/>
    </source>
</evidence>
<reference evidence="2" key="1">
    <citation type="submission" date="2023-01" db="EMBL/GenBank/DDBJ databases">
        <title>Draft genome sequence of Nocardiopsis sp. LSu2-4 isolated from halophytes.</title>
        <authorList>
            <person name="Duangmal K."/>
            <person name="Chantavorakit T."/>
        </authorList>
    </citation>
    <scope>NUCLEOTIDE SEQUENCE</scope>
    <source>
        <strain evidence="2">LSu2-4</strain>
    </source>
</reference>
<dbReference type="RefSeq" id="WP_270679820.1">
    <property type="nucleotide sequence ID" value="NZ_JAQFWP010000048.1"/>
</dbReference>
<dbReference type="SUPFAM" id="SSF52402">
    <property type="entry name" value="Adenine nucleotide alpha hydrolases-like"/>
    <property type="match status" value="1"/>
</dbReference>
<organism evidence="2 3">
    <name type="scientific">Nocardiopsis suaedae</name>
    <dbReference type="NCBI Taxonomy" id="3018444"/>
    <lineage>
        <taxon>Bacteria</taxon>
        <taxon>Bacillati</taxon>
        <taxon>Actinomycetota</taxon>
        <taxon>Actinomycetes</taxon>
        <taxon>Streptosporangiales</taxon>
        <taxon>Nocardiopsidaceae</taxon>
        <taxon>Nocardiopsis</taxon>
    </lineage>
</organism>
<feature type="region of interest" description="Disordered" evidence="1">
    <location>
        <begin position="260"/>
        <end position="283"/>
    </location>
</feature>
<sequence>MKRSAPPKLRLLSLGAGVQSSALLLLSAQGAIPRFDYALFADTGWEPTAVYRHLERLEGVAAAAGIPIRRVSAGNIRHDALDERHRFASMPLFITKPDGQRGMSRRQCTSEYKVRPLKREARGLLGYPHPARVAQGVYAEQAIGISTDEFHRAKDADVAYLRNVFPLLDIGWTRQDCRAYLALHGLGDTPKSACIGCPYRSNASWIRLKAQEPEAFADAVDFDAAIRHGHPAAATRGMPLEGRFYLHPARIPLGEVDLGEEAEPAERGCSPWACPGEDEGEEW</sequence>
<evidence type="ECO:0008006" key="4">
    <source>
        <dbReference type="Google" id="ProtNLM"/>
    </source>
</evidence>
<dbReference type="InterPro" id="IPR014729">
    <property type="entry name" value="Rossmann-like_a/b/a_fold"/>
</dbReference>
<dbReference type="EMBL" id="JAQFWP010000048">
    <property type="protein sequence ID" value="MDA2807190.1"/>
    <property type="molecule type" value="Genomic_DNA"/>
</dbReference>
<proteinExistence type="predicted"/>
<keyword evidence="3" id="KW-1185">Reference proteome</keyword>
<dbReference type="Gene3D" id="3.40.50.620">
    <property type="entry name" value="HUPs"/>
    <property type="match status" value="1"/>
</dbReference>